<feature type="domain" description="DAGKc" evidence="1">
    <location>
        <begin position="75"/>
        <end position="189"/>
    </location>
</feature>
<dbReference type="Proteomes" id="UP001338582">
    <property type="component" value="Chromosome 5"/>
</dbReference>
<accession>A0AAX4HFF2</accession>
<dbReference type="PANTHER" id="PTHR12358">
    <property type="entry name" value="SPHINGOSINE KINASE"/>
    <property type="match status" value="1"/>
</dbReference>
<dbReference type="EMBL" id="CP138898">
    <property type="protein sequence ID" value="WPK27136.1"/>
    <property type="molecule type" value="Genomic_DNA"/>
</dbReference>
<dbReference type="Pfam" id="PF00781">
    <property type="entry name" value="DAGK_cat"/>
    <property type="match status" value="1"/>
</dbReference>
<dbReference type="KEGG" id="asau:88175571"/>
<proteinExistence type="predicted"/>
<dbReference type="SUPFAM" id="SSF111331">
    <property type="entry name" value="NAD kinase/diacylglycerol kinase-like"/>
    <property type="match status" value="1"/>
</dbReference>
<dbReference type="PANTHER" id="PTHR12358:SF108">
    <property type="entry name" value="DAGKC DOMAIN-CONTAINING PROTEIN"/>
    <property type="match status" value="1"/>
</dbReference>
<gene>
    <name evidence="2" type="ORF">PUMCH_004511</name>
</gene>
<evidence type="ECO:0000259" key="1">
    <source>
        <dbReference type="PROSITE" id="PS50146"/>
    </source>
</evidence>
<dbReference type="Gene3D" id="3.40.50.10330">
    <property type="entry name" value="Probable inorganic polyphosphate/atp-NAD kinase, domain 1"/>
    <property type="match status" value="1"/>
</dbReference>
<dbReference type="InterPro" id="IPR016064">
    <property type="entry name" value="NAD/diacylglycerol_kinase_sf"/>
</dbReference>
<dbReference type="GeneID" id="88175571"/>
<dbReference type="AlphaFoldDB" id="A0AAX4HFF2"/>
<dbReference type="InterPro" id="IPR017438">
    <property type="entry name" value="ATP-NAD_kinase_N"/>
</dbReference>
<evidence type="ECO:0000313" key="3">
    <source>
        <dbReference type="Proteomes" id="UP001338582"/>
    </source>
</evidence>
<evidence type="ECO:0000313" key="2">
    <source>
        <dbReference type="EMBL" id="WPK27136.1"/>
    </source>
</evidence>
<protein>
    <recommendedName>
        <fullName evidence="1">DAGKc domain-containing protein</fullName>
    </recommendedName>
</protein>
<dbReference type="GO" id="GO:0016020">
    <property type="term" value="C:membrane"/>
    <property type="evidence" value="ECO:0007669"/>
    <property type="project" value="TreeGrafter"/>
</dbReference>
<dbReference type="InterPro" id="IPR050187">
    <property type="entry name" value="Lipid_Phosphate_FormReg"/>
</dbReference>
<sequence length="401" mass="44246">MVEYFYEESSRRLASVTENDGVFSVNILHSSRVPDPKNTFVANKADILAGENVYIVDSVKSGLGERSDDKGVYVELVKPLLDGVYGIQHTYIKTTGPLLIGDFATGLEDAGARITVVLIGGDTSVGEFVNDLSSVGTGRVRLVVFPAGTGNALALSLGINDNLDAMRQLLGHGSDEVLPLHMYQVAFPPGSCRLYSDGTTKKLEGPVLFLVVMSWAFHASLVADSDQDEMRKKGLERFKIAAMQNLQWRQEYNARISISSAGLTANEDAIVRDGPFAYLVITPARKFEPKFDILPSGNILNDSLHVIGFDTEESPTYIMDIMNEVYDNGAHVHDKRVFYDEVKSDSRITLDLQDNKSARNRRFCVDGAIISLPDTHGQVVVNYYGSRKDHYELEIVGKINR</sequence>
<dbReference type="Gene3D" id="2.60.200.40">
    <property type="match status" value="1"/>
</dbReference>
<dbReference type="GO" id="GO:0005737">
    <property type="term" value="C:cytoplasm"/>
    <property type="evidence" value="ECO:0007669"/>
    <property type="project" value="TreeGrafter"/>
</dbReference>
<dbReference type="InterPro" id="IPR001206">
    <property type="entry name" value="Diacylglycerol_kinase_cat_dom"/>
</dbReference>
<dbReference type="RefSeq" id="XP_062879514.1">
    <property type="nucleotide sequence ID" value="XM_063023444.1"/>
</dbReference>
<reference evidence="2 3" key="1">
    <citation type="submission" date="2023-10" db="EMBL/GenBank/DDBJ databases">
        <title>Draft Genome Sequence of Candida saopaulonensis from a very Premature Infant with Sepsis.</title>
        <authorList>
            <person name="Ning Y."/>
            <person name="Dai R."/>
            <person name="Xiao M."/>
            <person name="Xu Y."/>
            <person name="Yan Q."/>
            <person name="Zhang L."/>
        </authorList>
    </citation>
    <scope>NUCLEOTIDE SEQUENCE [LARGE SCALE GENOMIC DNA]</scope>
    <source>
        <strain evidence="2 3">19XY460</strain>
    </source>
</reference>
<keyword evidence="3" id="KW-1185">Reference proteome</keyword>
<dbReference type="GO" id="GO:0001727">
    <property type="term" value="F:lipid kinase activity"/>
    <property type="evidence" value="ECO:0007669"/>
    <property type="project" value="TreeGrafter"/>
</dbReference>
<dbReference type="GO" id="GO:0046512">
    <property type="term" value="P:sphingosine biosynthetic process"/>
    <property type="evidence" value="ECO:0007669"/>
    <property type="project" value="TreeGrafter"/>
</dbReference>
<name>A0AAX4HFF2_9ASCO</name>
<dbReference type="PROSITE" id="PS50146">
    <property type="entry name" value="DAGK"/>
    <property type="match status" value="1"/>
</dbReference>
<organism evidence="2 3">
    <name type="scientific">Australozyma saopauloensis</name>
    <dbReference type="NCBI Taxonomy" id="291208"/>
    <lineage>
        <taxon>Eukaryota</taxon>
        <taxon>Fungi</taxon>
        <taxon>Dikarya</taxon>
        <taxon>Ascomycota</taxon>
        <taxon>Saccharomycotina</taxon>
        <taxon>Pichiomycetes</taxon>
        <taxon>Metschnikowiaceae</taxon>
        <taxon>Australozyma</taxon>
    </lineage>
</organism>